<sequence>MQHPLMACQLEGLTALGKGAGRSRDVAGGEMEDFRYF</sequence>
<comment type="caution">
    <text evidence="1">The sequence shown here is derived from an EMBL/GenBank/DDBJ whole genome shotgun (WGS) entry which is preliminary data.</text>
</comment>
<evidence type="ECO:0000313" key="1">
    <source>
        <dbReference type="EMBL" id="EPX80926.1"/>
    </source>
</evidence>
<keyword evidence="2" id="KW-1185">Reference proteome</keyword>
<dbReference type="AlphaFoldDB" id="S9QHI7"/>
<dbReference type="EMBL" id="AONI01000008">
    <property type="protein sequence ID" value="EPX80926.1"/>
    <property type="molecule type" value="Genomic_DNA"/>
</dbReference>
<accession>S9QHI7</accession>
<reference evidence="2" key="1">
    <citation type="journal article" date="2013" name="Stand. Genomic Sci.">
        <title>Genome sequence of the Litoreibacter arenae type strain (DSM 19593(T)), a member of the Roseobacter clade isolated from sea sand.</title>
        <authorList>
            <person name="Riedel T."/>
            <person name="Fiebig A."/>
            <person name="Petersen J."/>
            <person name="Gronow S."/>
            <person name="Kyrpides N.C."/>
            <person name="Goker M."/>
            <person name="Klenk H.P."/>
        </authorList>
    </citation>
    <scope>NUCLEOTIDE SEQUENCE [LARGE SCALE GENOMIC DNA]</scope>
    <source>
        <strain evidence="2">DSM 19593</strain>
    </source>
</reference>
<organism evidence="1 2">
    <name type="scientific">Litoreibacter arenae DSM 19593</name>
    <dbReference type="NCBI Taxonomy" id="1123360"/>
    <lineage>
        <taxon>Bacteria</taxon>
        <taxon>Pseudomonadati</taxon>
        <taxon>Pseudomonadota</taxon>
        <taxon>Alphaproteobacteria</taxon>
        <taxon>Rhodobacterales</taxon>
        <taxon>Roseobacteraceae</taxon>
        <taxon>Litoreibacter</taxon>
    </lineage>
</organism>
<dbReference type="Proteomes" id="UP000015351">
    <property type="component" value="Unassembled WGS sequence"/>
</dbReference>
<gene>
    <name evidence="1" type="ORF">thalar_01148</name>
</gene>
<name>S9QHI7_9RHOB</name>
<evidence type="ECO:0000313" key="2">
    <source>
        <dbReference type="Proteomes" id="UP000015351"/>
    </source>
</evidence>
<dbReference type="HOGENOM" id="CLU_3345460_0_0_5"/>
<proteinExistence type="predicted"/>
<protein>
    <submittedName>
        <fullName evidence="1">Uncharacterized protein</fullName>
    </submittedName>
</protein>